<evidence type="ECO:0008006" key="3">
    <source>
        <dbReference type="Google" id="ProtNLM"/>
    </source>
</evidence>
<dbReference type="RefSeq" id="WP_323274539.1">
    <property type="nucleotide sequence ID" value="NZ_JAYGHT010000195.1"/>
</dbReference>
<comment type="caution">
    <text evidence="1">The sequence shown here is derived from an EMBL/GenBank/DDBJ whole genome shotgun (WGS) entry which is preliminary data.</text>
</comment>
<organism evidence="1 2">
    <name type="scientific">Limnoraphis robusta CCNP1315</name>
    <dbReference type="NCBI Taxonomy" id="3110306"/>
    <lineage>
        <taxon>Bacteria</taxon>
        <taxon>Bacillati</taxon>
        <taxon>Cyanobacteriota</taxon>
        <taxon>Cyanophyceae</taxon>
        <taxon>Oscillatoriophycideae</taxon>
        <taxon>Oscillatoriales</taxon>
        <taxon>Sirenicapillariaceae</taxon>
        <taxon>Limnoraphis</taxon>
    </lineage>
</organism>
<keyword evidence="2" id="KW-1185">Reference proteome</keyword>
<evidence type="ECO:0000313" key="1">
    <source>
        <dbReference type="EMBL" id="MEA5522862.1"/>
    </source>
</evidence>
<dbReference type="EMBL" id="JAYGHT010000195">
    <property type="protein sequence ID" value="MEA5522862.1"/>
    <property type="molecule type" value="Genomic_DNA"/>
</dbReference>
<reference evidence="1 2" key="1">
    <citation type="submission" date="2023-12" db="EMBL/GenBank/DDBJ databases">
        <title>Baltic Sea Cyanobacteria.</title>
        <authorList>
            <person name="Delbaje E."/>
            <person name="Fewer D.P."/>
            <person name="Shishido T.K."/>
        </authorList>
    </citation>
    <scope>NUCLEOTIDE SEQUENCE [LARGE SCALE GENOMIC DNA]</scope>
    <source>
        <strain evidence="1 2">CCNP 1315</strain>
    </source>
</reference>
<gene>
    <name evidence="1" type="ORF">VB854_28425</name>
</gene>
<protein>
    <recommendedName>
        <fullName evidence="3">HNH endonuclease</fullName>
    </recommendedName>
</protein>
<proteinExistence type="predicted"/>
<dbReference type="Proteomes" id="UP001301728">
    <property type="component" value="Unassembled WGS sequence"/>
</dbReference>
<accession>A0ABU5U6M0</accession>
<evidence type="ECO:0000313" key="2">
    <source>
        <dbReference type="Proteomes" id="UP001301728"/>
    </source>
</evidence>
<sequence>MPMNRSLYPKNWDEIALSIKTAANWVCEECGKPCRPPGVSQTDTEQWLMENHPQWLPHLFETIHDEELGEVIIAKPQRFTLTTAHLNHIPSDCDRQNLKALCSVCHLNLDRDDWNRTRKVREMKQREQHGQLTLNFQPGGDE</sequence>
<name>A0ABU5U6M0_9CYAN</name>